<comment type="caution">
    <text evidence="1">The sequence shown here is derived from an EMBL/GenBank/DDBJ whole genome shotgun (WGS) entry which is preliminary data.</text>
</comment>
<evidence type="ECO:0000313" key="2">
    <source>
        <dbReference type="Proteomes" id="UP000289455"/>
    </source>
</evidence>
<protein>
    <submittedName>
        <fullName evidence="1">Gliding motility-associated C-terminal domain-containing protein</fullName>
    </submittedName>
</protein>
<reference evidence="1 2" key="1">
    <citation type="submission" date="2019-01" db="EMBL/GenBank/DDBJ databases">
        <title>Cytophagaceae bacterium strain CAR-16.</title>
        <authorList>
            <person name="Chen W.-M."/>
        </authorList>
    </citation>
    <scope>NUCLEOTIDE SEQUENCE [LARGE SCALE GENOMIC DNA]</scope>
    <source>
        <strain evidence="1 2">CAR-16</strain>
    </source>
</reference>
<organism evidence="1 2">
    <name type="scientific">Aquirufa rosea</name>
    <dbReference type="NCBI Taxonomy" id="2509241"/>
    <lineage>
        <taxon>Bacteria</taxon>
        <taxon>Pseudomonadati</taxon>
        <taxon>Bacteroidota</taxon>
        <taxon>Cytophagia</taxon>
        <taxon>Cytophagales</taxon>
        <taxon>Flectobacillaceae</taxon>
        <taxon>Aquirufa</taxon>
    </lineage>
</organism>
<proteinExistence type="predicted"/>
<dbReference type="Proteomes" id="UP000289455">
    <property type="component" value="Unassembled WGS sequence"/>
</dbReference>
<name>A0A4Q1BXW8_9BACT</name>
<feature type="non-terminal residue" evidence="1">
    <location>
        <position position="1"/>
    </location>
</feature>
<gene>
    <name evidence="1" type="ORF">ESB04_11425</name>
</gene>
<sequence length="90" mass="10231">PSFIPQGISPNGDGKNDKLIIPGILGTKNTLTIFNRWGEVVFETKDYKNNWGGEYNSTILPDGVYYYNVDFYEVKPNISAFLIINRLNLK</sequence>
<dbReference type="Pfam" id="PF13585">
    <property type="entry name" value="CHU_C"/>
    <property type="match status" value="1"/>
</dbReference>
<accession>A0A4Q1BXW8</accession>
<dbReference type="RefSeq" id="WP_164969653.1">
    <property type="nucleotide sequence ID" value="NZ_SDHY01000007.1"/>
</dbReference>
<dbReference type="InterPro" id="IPR026341">
    <property type="entry name" value="T9SS_type_B"/>
</dbReference>
<dbReference type="NCBIfam" id="TIGR04131">
    <property type="entry name" value="Bac_Flav_CTERM"/>
    <property type="match status" value="1"/>
</dbReference>
<dbReference type="AlphaFoldDB" id="A0A4Q1BXW8"/>
<evidence type="ECO:0000313" key="1">
    <source>
        <dbReference type="EMBL" id="RXK47197.1"/>
    </source>
</evidence>
<keyword evidence="2" id="KW-1185">Reference proteome</keyword>
<dbReference type="EMBL" id="SDHY01000007">
    <property type="protein sequence ID" value="RXK47197.1"/>
    <property type="molecule type" value="Genomic_DNA"/>
</dbReference>